<comment type="caution">
    <text evidence="2">The sequence shown here is derived from an EMBL/GenBank/DDBJ whole genome shotgun (WGS) entry which is preliminary data.</text>
</comment>
<evidence type="ECO:0000313" key="2">
    <source>
        <dbReference type="EMBL" id="KAF9521700.1"/>
    </source>
</evidence>
<feature type="region of interest" description="Disordered" evidence="1">
    <location>
        <begin position="151"/>
        <end position="186"/>
    </location>
</feature>
<dbReference type="AlphaFoldDB" id="A0A9P6E390"/>
<dbReference type="EMBL" id="MU158000">
    <property type="protein sequence ID" value="KAF9521700.1"/>
    <property type="molecule type" value="Genomic_DNA"/>
</dbReference>
<organism evidence="2 3">
    <name type="scientific">Crepidotus variabilis</name>
    <dbReference type="NCBI Taxonomy" id="179855"/>
    <lineage>
        <taxon>Eukaryota</taxon>
        <taxon>Fungi</taxon>
        <taxon>Dikarya</taxon>
        <taxon>Basidiomycota</taxon>
        <taxon>Agaricomycotina</taxon>
        <taxon>Agaricomycetes</taxon>
        <taxon>Agaricomycetidae</taxon>
        <taxon>Agaricales</taxon>
        <taxon>Agaricineae</taxon>
        <taxon>Crepidotaceae</taxon>
        <taxon>Crepidotus</taxon>
    </lineage>
</organism>
<sequence>MSFFYDISEPSEEQQGLTFSDFVATNSFFQPLATARGLNTTYQSLVLAGETSLGTDGVELEARVAFARAGLVFNYSLEQALLPADFLLSNELGGPGFCQSKEEDAVAFSFDFAGQPFDMPEGPSLPNDASKAQELQKLAFEFQEMSVVEEGYEPSPGDQDTSILPVSFSGPPTSEEESKHTTGPGVSLEFIESFDFDLIDSSSTRSLKPKKPMPPNSLKNTRGISALGINQVYDEGAKPTPDLYTQTPGHMLLERAAQIVNSTADSKVHKTFHRIDTTKLQSDVRKHTRHLLDVRSIDTISNGSGFVDPRESQRFEIDVATKNGPSVNHFSIDLVSESSKWNNCLAVVFTESYINSGLHYSDEEYWQPIFDAFVAHLNAIRGKALKLGIFCIQGGPV</sequence>
<protein>
    <submittedName>
        <fullName evidence="2">Uncharacterized protein</fullName>
    </submittedName>
</protein>
<proteinExistence type="predicted"/>
<reference evidence="2" key="1">
    <citation type="submission" date="2020-11" db="EMBL/GenBank/DDBJ databases">
        <authorList>
            <consortium name="DOE Joint Genome Institute"/>
            <person name="Ahrendt S."/>
            <person name="Riley R."/>
            <person name="Andreopoulos W."/>
            <person name="Labutti K."/>
            <person name="Pangilinan J."/>
            <person name="Ruiz-Duenas F.J."/>
            <person name="Barrasa J.M."/>
            <person name="Sanchez-Garcia M."/>
            <person name="Camarero S."/>
            <person name="Miyauchi S."/>
            <person name="Serrano A."/>
            <person name="Linde D."/>
            <person name="Babiker R."/>
            <person name="Drula E."/>
            <person name="Ayuso-Fernandez I."/>
            <person name="Pacheco R."/>
            <person name="Padilla G."/>
            <person name="Ferreira P."/>
            <person name="Barriuso J."/>
            <person name="Kellner H."/>
            <person name="Castanera R."/>
            <person name="Alfaro M."/>
            <person name="Ramirez L."/>
            <person name="Pisabarro A.G."/>
            <person name="Kuo A."/>
            <person name="Tritt A."/>
            <person name="Lipzen A."/>
            <person name="He G."/>
            <person name="Yan M."/>
            <person name="Ng V."/>
            <person name="Cullen D."/>
            <person name="Martin F."/>
            <person name="Rosso M.-N."/>
            <person name="Henrissat B."/>
            <person name="Hibbett D."/>
            <person name="Martinez A.T."/>
            <person name="Grigoriev I.V."/>
        </authorList>
    </citation>
    <scope>NUCLEOTIDE SEQUENCE</scope>
    <source>
        <strain evidence="2">CBS 506.95</strain>
    </source>
</reference>
<evidence type="ECO:0000313" key="3">
    <source>
        <dbReference type="Proteomes" id="UP000807306"/>
    </source>
</evidence>
<gene>
    <name evidence="2" type="ORF">CPB83DRAFT_922555</name>
</gene>
<dbReference type="Proteomes" id="UP000807306">
    <property type="component" value="Unassembled WGS sequence"/>
</dbReference>
<keyword evidence="3" id="KW-1185">Reference proteome</keyword>
<evidence type="ECO:0000256" key="1">
    <source>
        <dbReference type="SAM" id="MobiDB-lite"/>
    </source>
</evidence>
<name>A0A9P6E390_9AGAR</name>
<accession>A0A9P6E390</accession>
<feature type="region of interest" description="Disordered" evidence="1">
    <location>
        <begin position="202"/>
        <end position="222"/>
    </location>
</feature>